<name>A0A915PP36_9BILA</name>
<dbReference type="AlphaFoldDB" id="A0A915PP36"/>
<protein>
    <submittedName>
        <fullName evidence="2">Uncharacterized protein</fullName>
    </submittedName>
</protein>
<dbReference type="Proteomes" id="UP000887581">
    <property type="component" value="Unplaced"/>
</dbReference>
<reference evidence="2" key="1">
    <citation type="submission" date="2022-11" db="UniProtKB">
        <authorList>
            <consortium name="WormBaseParasite"/>
        </authorList>
    </citation>
    <scope>IDENTIFICATION</scope>
</reference>
<evidence type="ECO:0000313" key="1">
    <source>
        <dbReference type="Proteomes" id="UP000887581"/>
    </source>
</evidence>
<organism evidence="1 2">
    <name type="scientific">Setaria digitata</name>
    <dbReference type="NCBI Taxonomy" id="48799"/>
    <lineage>
        <taxon>Eukaryota</taxon>
        <taxon>Metazoa</taxon>
        <taxon>Ecdysozoa</taxon>
        <taxon>Nematoda</taxon>
        <taxon>Chromadorea</taxon>
        <taxon>Rhabditida</taxon>
        <taxon>Spirurina</taxon>
        <taxon>Spiruromorpha</taxon>
        <taxon>Filarioidea</taxon>
        <taxon>Setariidae</taxon>
        <taxon>Setaria</taxon>
    </lineage>
</organism>
<sequence length="199" mass="21455">MAAAGTAIPLRSFIGPSVRPDLSCPVPSVLSCPVSSGPNFVDVSLHLYYLHVGAGLALSTAKCLYVTFSFDPLVRVVRGERSDVGRTVAVVKGDGGSDKLVVMVTNVSNVDADIDDDNDDVMILMMIASSELVLRLSFEHELGTRVDCVPPYHPLSCPPYRIVPYHTISYRSVPYTVLDTIVPVIEKRSPDAAIIIPTI</sequence>
<evidence type="ECO:0000313" key="2">
    <source>
        <dbReference type="WBParaSite" id="sdigi.contig208.g6132.t1"/>
    </source>
</evidence>
<dbReference type="WBParaSite" id="sdigi.contig208.g6132.t1">
    <property type="protein sequence ID" value="sdigi.contig208.g6132.t1"/>
    <property type="gene ID" value="sdigi.contig208.g6132"/>
</dbReference>
<proteinExistence type="predicted"/>
<accession>A0A915PP36</accession>
<keyword evidence="1" id="KW-1185">Reference proteome</keyword>